<dbReference type="PRINTS" id="PR00037">
    <property type="entry name" value="HTHLACR"/>
</dbReference>
<sequence>MLTSTRHAAIVRRLHETGEASVTDLAEMLGVSTSTIRRDLNKLSTEGRLNRVRGGGSIEADEVPFQQVAQTSSGTKDRIARRAAELVVDGDVVVLDIGTTTALVARYLRGKKITLMTSSIAVLDELRDDDGIELVLAGGIVRRSYHSLVGPLAEHAFRQIQATIGFVGTSGVRSDGTVMDSTGIEVAVKHAILDSSLHKVLVADETKFPGIGLHAVCGHDRIDTLVTSETADASTRALFADAGSDVITV</sequence>
<dbReference type="InterPro" id="IPR001034">
    <property type="entry name" value="DeoR_HTH"/>
</dbReference>
<dbReference type="EMBL" id="PDJE01000001">
    <property type="protein sequence ID" value="PFG29740.1"/>
    <property type="molecule type" value="Genomic_DNA"/>
</dbReference>
<dbReference type="Proteomes" id="UP000221369">
    <property type="component" value="Unassembled WGS sequence"/>
</dbReference>
<organism evidence="5 6">
    <name type="scientific">Paramicrobacterium agarici</name>
    <dbReference type="NCBI Taxonomy" id="630514"/>
    <lineage>
        <taxon>Bacteria</taxon>
        <taxon>Bacillati</taxon>
        <taxon>Actinomycetota</taxon>
        <taxon>Actinomycetes</taxon>
        <taxon>Micrococcales</taxon>
        <taxon>Microbacteriaceae</taxon>
        <taxon>Paramicrobacterium</taxon>
    </lineage>
</organism>
<evidence type="ECO:0000313" key="6">
    <source>
        <dbReference type="Proteomes" id="UP000221369"/>
    </source>
</evidence>
<dbReference type="SMART" id="SM00420">
    <property type="entry name" value="HTH_DEOR"/>
    <property type="match status" value="1"/>
</dbReference>
<evidence type="ECO:0000256" key="1">
    <source>
        <dbReference type="ARBA" id="ARBA00023015"/>
    </source>
</evidence>
<dbReference type="Pfam" id="PF00455">
    <property type="entry name" value="DeoRC"/>
    <property type="match status" value="1"/>
</dbReference>
<dbReference type="GO" id="GO:0003677">
    <property type="term" value="F:DNA binding"/>
    <property type="evidence" value="ECO:0007669"/>
    <property type="project" value="UniProtKB-KW"/>
</dbReference>
<keyword evidence="3" id="KW-0804">Transcription</keyword>
<evidence type="ECO:0000313" key="5">
    <source>
        <dbReference type="EMBL" id="PFG29740.1"/>
    </source>
</evidence>
<feature type="domain" description="HTH deoR-type" evidence="4">
    <location>
        <begin position="3"/>
        <end position="58"/>
    </location>
</feature>
<dbReference type="AlphaFoldDB" id="A0A2A9DUW9"/>
<dbReference type="GO" id="GO:0003700">
    <property type="term" value="F:DNA-binding transcription factor activity"/>
    <property type="evidence" value="ECO:0007669"/>
    <property type="project" value="InterPro"/>
</dbReference>
<dbReference type="Pfam" id="PF08220">
    <property type="entry name" value="HTH_DeoR"/>
    <property type="match status" value="1"/>
</dbReference>
<dbReference type="PROSITE" id="PS51000">
    <property type="entry name" value="HTH_DEOR_2"/>
    <property type="match status" value="1"/>
</dbReference>
<evidence type="ECO:0000256" key="3">
    <source>
        <dbReference type="ARBA" id="ARBA00023163"/>
    </source>
</evidence>
<dbReference type="PROSITE" id="PS00894">
    <property type="entry name" value="HTH_DEOR_1"/>
    <property type="match status" value="1"/>
</dbReference>
<evidence type="ECO:0000256" key="2">
    <source>
        <dbReference type="ARBA" id="ARBA00023125"/>
    </source>
</evidence>
<keyword evidence="1" id="KW-0805">Transcription regulation</keyword>
<keyword evidence="6" id="KW-1185">Reference proteome</keyword>
<dbReference type="SUPFAM" id="SSF46785">
    <property type="entry name" value="Winged helix' DNA-binding domain"/>
    <property type="match status" value="1"/>
</dbReference>
<proteinExistence type="predicted"/>
<protein>
    <submittedName>
        <fullName evidence="5">DeoR family transcriptional regulator</fullName>
    </submittedName>
</protein>
<dbReference type="InterPro" id="IPR036390">
    <property type="entry name" value="WH_DNA-bd_sf"/>
</dbReference>
<dbReference type="InterPro" id="IPR050313">
    <property type="entry name" value="Carb_Metab_HTH_regulators"/>
</dbReference>
<evidence type="ECO:0000259" key="4">
    <source>
        <dbReference type="PROSITE" id="PS51000"/>
    </source>
</evidence>
<dbReference type="InterPro" id="IPR018356">
    <property type="entry name" value="Tscrpt_reg_HTH_DeoR_CS"/>
</dbReference>
<dbReference type="RefSeq" id="WP_098406283.1">
    <property type="nucleotide sequence ID" value="NZ_PDJE01000001.1"/>
</dbReference>
<dbReference type="InterPro" id="IPR037171">
    <property type="entry name" value="NagB/RpiA_transferase-like"/>
</dbReference>
<dbReference type="SUPFAM" id="SSF100950">
    <property type="entry name" value="NagB/RpiA/CoA transferase-like"/>
    <property type="match status" value="1"/>
</dbReference>
<dbReference type="SMART" id="SM01134">
    <property type="entry name" value="DeoRC"/>
    <property type="match status" value="1"/>
</dbReference>
<name>A0A2A9DUW9_9MICO</name>
<reference evidence="5 6" key="1">
    <citation type="submission" date="2017-10" db="EMBL/GenBank/DDBJ databases">
        <title>Sequencing the genomes of 1000 actinobacteria strains.</title>
        <authorList>
            <person name="Klenk H.-P."/>
        </authorList>
    </citation>
    <scope>NUCLEOTIDE SEQUENCE [LARGE SCALE GENOMIC DNA]</scope>
    <source>
        <strain evidence="5 6">DSM 21798</strain>
    </source>
</reference>
<dbReference type="InterPro" id="IPR036388">
    <property type="entry name" value="WH-like_DNA-bd_sf"/>
</dbReference>
<dbReference type="Gene3D" id="3.40.50.1360">
    <property type="match status" value="1"/>
</dbReference>
<dbReference type="PANTHER" id="PTHR30363">
    <property type="entry name" value="HTH-TYPE TRANSCRIPTIONAL REGULATOR SRLR-RELATED"/>
    <property type="match status" value="1"/>
</dbReference>
<keyword evidence="2" id="KW-0238">DNA-binding</keyword>
<gene>
    <name evidence="5" type="ORF">ATJ78_0655</name>
</gene>
<comment type="caution">
    <text evidence="5">The sequence shown here is derived from an EMBL/GenBank/DDBJ whole genome shotgun (WGS) entry which is preliminary data.</text>
</comment>
<dbReference type="PANTHER" id="PTHR30363:SF44">
    <property type="entry name" value="AGA OPERON TRANSCRIPTIONAL REPRESSOR-RELATED"/>
    <property type="match status" value="1"/>
</dbReference>
<dbReference type="InterPro" id="IPR014036">
    <property type="entry name" value="DeoR-like_C"/>
</dbReference>
<accession>A0A2A9DUW9</accession>
<dbReference type="Gene3D" id="1.10.10.10">
    <property type="entry name" value="Winged helix-like DNA-binding domain superfamily/Winged helix DNA-binding domain"/>
    <property type="match status" value="1"/>
</dbReference>